<evidence type="ECO:0000313" key="3">
    <source>
        <dbReference type="Proteomes" id="UP000593560"/>
    </source>
</evidence>
<feature type="compositionally biased region" description="Basic and acidic residues" evidence="1">
    <location>
        <begin position="172"/>
        <end position="181"/>
    </location>
</feature>
<proteinExistence type="predicted"/>
<feature type="region of interest" description="Disordered" evidence="1">
    <location>
        <begin position="119"/>
        <end position="181"/>
    </location>
</feature>
<sequence>MEKNQSSCPKVVFEKIFRSITLGPAFTTIRRISNRQQTPSSTARNSPQPPKPSSKQGSEVPIKFDYATAPPTEKAKPVASAGNAHQLGGSKLKPSVAKGNGKSQVQNHDDIFAKFIHETRRKITSPEPDNGEISQKVGGHGHGHGSGSGRKDHHFSDYIKQTKRKIKSTLSSKDRSESFFK</sequence>
<evidence type="ECO:0000256" key="1">
    <source>
        <dbReference type="SAM" id="MobiDB-lite"/>
    </source>
</evidence>
<organism evidence="2 3">
    <name type="scientific">Gossypium harknessii</name>
    <dbReference type="NCBI Taxonomy" id="34285"/>
    <lineage>
        <taxon>Eukaryota</taxon>
        <taxon>Viridiplantae</taxon>
        <taxon>Streptophyta</taxon>
        <taxon>Embryophyta</taxon>
        <taxon>Tracheophyta</taxon>
        <taxon>Spermatophyta</taxon>
        <taxon>Magnoliopsida</taxon>
        <taxon>eudicotyledons</taxon>
        <taxon>Gunneridae</taxon>
        <taxon>Pentapetalae</taxon>
        <taxon>rosids</taxon>
        <taxon>malvids</taxon>
        <taxon>Malvales</taxon>
        <taxon>Malvaceae</taxon>
        <taxon>Malvoideae</taxon>
        <taxon>Gossypium</taxon>
    </lineage>
</organism>
<gene>
    <name evidence="2" type="ORF">Gohar_006554</name>
</gene>
<feature type="compositionally biased region" description="Polar residues" evidence="1">
    <location>
        <begin position="30"/>
        <end position="45"/>
    </location>
</feature>
<protein>
    <submittedName>
        <fullName evidence="2">Uncharacterized protein</fullName>
    </submittedName>
</protein>
<dbReference type="Proteomes" id="UP000593560">
    <property type="component" value="Unassembled WGS sequence"/>
</dbReference>
<accession>A0A7J9GDS4</accession>
<dbReference type="PANTHER" id="PTHR36746">
    <property type="entry name" value="BNAC04G51760D PROTEIN"/>
    <property type="match status" value="1"/>
</dbReference>
<evidence type="ECO:0000313" key="2">
    <source>
        <dbReference type="EMBL" id="MBA0795712.1"/>
    </source>
</evidence>
<dbReference type="OrthoDB" id="1588050at2759"/>
<dbReference type="AlphaFoldDB" id="A0A7J9GDS4"/>
<feature type="region of interest" description="Disordered" evidence="1">
    <location>
        <begin position="28"/>
        <end position="107"/>
    </location>
</feature>
<dbReference type="PANTHER" id="PTHR36746:SF3">
    <property type="entry name" value="DUF4005 DOMAIN-CONTAINING PROTEIN"/>
    <property type="match status" value="1"/>
</dbReference>
<comment type="caution">
    <text evidence="2">The sequence shown here is derived from an EMBL/GenBank/DDBJ whole genome shotgun (WGS) entry which is preliminary data.</text>
</comment>
<feature type="compositionally biased region" description="Gly residues" evidence="1">
    <location>
        <begin position="138"/>
        <end position="148"/>
    </location>
</feature>
<keyword evidence="3" id="KW-1185">Reference proteome</keyword>
<reference evidence="2 3" key="1">
    <citation type="journal article" date="2019" name="Genome Biol. Evol.">
        <title>Insights into the evolution of the New World diploid cottons (Gossypium, subgenus Houzingenia) based on genome sequencing.</title>
        <authorList>
            <person name="Grover C.E."/>
            <person name="Arick M.A. 2nd"/>
            <person name="Thrash A."/>
            <person name="Conover J.L."/>
            <person name="Sanders W.S."/>
            <person name="Peterson D.G."/>
            <person name="Frelichowski J.E."/>
            <person name="Scheffler J.A."/>
            <person name="Scheffler B.E."/>
            <person name="Wendel J.F."/>
        </authorList>
    </citation>
    <scope>NUCLEOTIDE SEQUENCE [LARGE SCALE GENOMIC DNA]</scope>
    <source>
        <strain evidence="2">0</strain>
        <tissue evidence="2">Leaf</tissue>
    </source>
</reference>
<name>A0A7J9GDS4_9ROSI</name>
<dbReference type="EMBL" id="JABFAD010000004">
    <property type="protein sequence ID" value="MBA0795712.1"/>
    <property type="molecule type" value="Genomic_DNA"/>
</dbReference>